<proteinExistence type="predicted"/>
<sequence length="264" mass="29853">MTEFAIHYLNDAGENKIDIHYFGGDAFFSLIDILSILNHKSPIDSSFVKSIVKNLDKDEYYQFEESVYVNQPGLLRIFSLDESSDSKKLRRWLYHEVIPSLIKYGTYPSEIKFSNTVLIDTNRGPISLRELNRFLTTLNALYTLAVTELGCSTTSIIVNQQELKQANELAKKMRKILSKTSENQLAAYSLIQLPYEQELTFTNIRRRNPLDIVFSGVSIALVVALIISGGKFELGLTKLKIELPPLGEGIAKIKKGLSKETPKK</sequence>
<feature type="transmembrane region" description="Helical" evidence="1">
    <location>
        <begin position="212"/>
        <end position="230"/>
    </location>
</feature>
<protein>
    <recommendedName>
        <fullName evidence="2">Bro-N domain-containing protein</fullName>
    </recommendedName>
</protein>
<dbReference type="PROSITE" id="PS51750">
    <property type="entry name" value="BRO_N"/>
    <property type="match status" value="1"/>
</dbReference>
<evidence type="ECO:0000313" key="3">
    <source>
        <dbReference type="EMBL" id="MCV2884486.1"/>
    </source>
</evidence>
<name>A0ABT3A738_9ALTE</name>
<feature type="domain" description="Bro-N" evidence="2">
    <location>
        <begin position="1"/>
        <end position="105"/>
    </location>
</feature>
<keyword evidence="1" id="KW-0472">Membrane</keyword>
<reference evidence="3 4" key="1">
    <citation type="submission" date="2022-10" db="EMBL/GenBank/DDBJ databases">
        <title>Aestuariibacter sp. AA17 isolated from Montipora capitata coral fragment.</title>
        <authorList>
            <person name="Emsley S.A."/>
            <person name="Pfannmuller K.M."/>
            <person name="Loughran R.M."/>
            <person name="Shlafstein M."/>
            <person name="Papke E."/>
            <person name="Saw J.H."/>
            <person name="Ushijima B."/>
            <person name="Videau P."/>
        </authorList>
    </citation>
    <scope>NUCLEOTIDE SEQUENCE [LARGE SCALE GENOMIC DNA]</scope>
    <source>
        <strain evidence="3 4">AA17</strain>
    </source>
</reference>
<evidence type="ECO:0000256" key="1">
    <source>
        <dbReference type="SAM" id="Phobius"/>
    </source>
</evidence>
<keyword evidence="1" id="KW-0812">Transmembrane</keyword>
<dbReference type="Proteomes" id="UP001652504">
    <property type="component" value="Unassembled WGS sequence"/>
</dbReference>
<dbReference type="EMBL" id="JAOWKX010000003">
    <property type="protein sequence ID" value="MCV2884486.1"/>
    <property type="molecule type" value="Genomic_DNA"/>
</dbReference>
<accession>A0ABT3A738</accession>
<keyword evidence="1" id="KW-1133">Transmembrane helix</keyword>
<dbReference type="InterPro" id="IPR003497">
    <property type="entry name" value="BRO_N_domain"/>
</dbReference>
<dbReference type="RefSeq" id="WP_263711755.1">
    <property type="nucleotide sequence ID" value="NZ_JAOWKX010000003.1"/>
</dbReference>
<evidence type="ECO:0000313" key="4">
    <source>
        <dbReference type="Proteomes" id="UP001652504"/>
    </source>
</evidence>
<gene>
    <name evidence="3" type="ORF">OE749_07255</name>
</gene>
<comment type="caution">
    <text evidence="3">The sequence shown here is derived from an EMBL/GenBank/DDBJ whole genome shotgun (WGS) entry which is preliminary data.</text>
</comment>
<keyword evidence="4" id="KW-1185">Reference proteome</keyword>
<evidence type="ECO:0000259" key="2">
    <source>
        <dbReference type="PROSITE" id="PS51750"/>
    </source>
</evidence>
<organism evidence="3 4">
    <name type="scientific">Fluctibacter corallii</name>
    <dbReference type="NCBI Taxonomy" id="2984329"/>
    <lineage>
        <taxon>Bacteria</taxon>
        <taxon>Pseudomonadati</taxon>
        <taxon>Pseudomonadota</taxon>
        <taxon>Gammaproteobacteria</taxon>
        <taxon>Alteromonadales</taxon>
        <taxon>Alteromonadaceae</taxon>
        <taxon>Fluctibacter</taxon>
    </lineage>
</organism>